<dbReference type="Proteomes" id="UP000095284">
    <property type="component" value="Unplaced"/>
</dbReference>
<dbReference type="OrthoDB" id="10349737at2759"/>
<proteinExistence type="predicted"/>
<sequence>MSFLEKGATCGQYDCSIEQRCVIKKDGEIIGCFKYIPEELTSADYFYYAFCIVYTMSMLLGMAIYQWKKFMARKKDTVHDPDIGTPPPVYRH</sequence>
<dbReference type="Proteomes" id="UP000582659">
    <property type="component" value="Unassembled WGS sequence"/>
</dbReference>
<reference evidence="2" key="2">
    <citation type="submission" date="2020-09" db="EMBL/GenBank/DDBJ databases">
        <authorList>
            <person name="Kikuchi T."/>
        </authorList>
    </citation>
    <scope>NUCLEOTIDE SEQUENCE</scope>
    <source>
        <strain evidence="2">Ka4C1</strain>
    </source>
</reference>
<name>A0A1I7RUM6_BURXY</name>
<dbReference type="EMBL" id="CAJFDI010000004">
    <property type="protein sequence ID" value="CAD5225218.1"/>
    <property type="molecule type" value="Genomic_DNA"/>
</dbReference>
<keyword evidence="4" id="KW-1185">Reference proteome</keyword>
<keyword evidence="1" id="KW-0472">Membrane</keyword>
<dbReference type="EMBL" id="CAJFCV020000004">
    <property type="protein sequence ID" value="CAG9114230.1"/>
    <property type="molecule type" value="Genomic_DNA"/>
</dbReference>
<organism evidence="3 5">
    <name type="scientific">Bursaphelenchus xylophilus</name>
    <name type="common">Pinewood nematode worm</name>
    <name type="synonym">Aphelenchoides xylophilus</name>
    <dbReference type="NCBI Taxonomy" id="6326"/>
    <lineage>
        <taxon>Eukaryota</taxon>
        <taxon>Metazoa</taxon>
        <taxon>Ecdysozoa</taxon>
        <taxon>Nematoda</taxon>
        <taxon>Chromadorea</taxon>
        <taxon>Rhabditida</taxon>
        <taxon>Tylenchina</taxon>
        <taxon>Tylenchomorpha</taxon>
        <taxon>Aphelenchoidea</taxon>
        <taxon>Aphelenchoididae</taxon>
        <taxon>Bursaphelenchus</taxon>
    </lineage>
</organism>
<keyword evidence="1" id="KW-0812">Transmembrane</keyword>
<evidence type="ECO:0000313" key="4">
    <source>
        <dbReference type="Proteomes" id="UP000659654"/>
    </source>
</evidence>
<feature type="transmembrane region" description="Helical" evidence="1">
    <location>
        <begin position="45"/>
        <end position="65"/>
    </location>
</feature>
<evidence type="ECO:0000256" key="1">
    <source>
        <dbReference type="SAM" id="Phobius"/>
    </source>
</evidence>
<accession>A0A1I7RUM6</accession>
<keyword evidence="1" id="KW-1133">Transmembrane helix</keyword>
<reference evidence="5" key="1">
    <citation type="submission" date="2016-11" db="UniProtKB">
        <authorList>
            <consortium name="WormBaseParasite"/>
        </authorList>
    </citation>
    <scope>IDENTIFICATION</scope>
</reference>
<dbReference type="Proteomes" id="UP000659654">
    <property type="component" value="Unassembled WGS sequence"/>
</dbReference>
<dbReference type="AlphaFoldDB" id="A0A1I7RUM6"/>
<gene>
    <name evidence="2" type="ORF">BXYJ_LOCUS8434</name>
</gene>
<dbReference type="WBParaSite" id="BXY_0443600.1">
    <property type="protein sequence ID" value="BXY_0443600.1"/>
    <property type="gene ID" value="BXY_0443600"/>
</dbReference>
<protein>
    <submittedName>
        <fullName evidence="2">(pine wood nematode) hypothetical protein</fullName>
    </submittedName>
</protein>
<evidence type="ECO:0000313" key="3">
    <source>
        <dbReference type="Proteomes" id="UP000095284"/>
    </source>
</evidence>
<evidence type="ECO:0000313" key="2">
    <source>
        <dbReference type="EMBL" id="CAD5225218.1"/>
    </source>
</evidence>
<evidence type="ECO:0000313" key="5">
    <source>
        <dbReference type="WBParaSite" id="BXY_0443600.1"/>
    </source>
</evidence>